<keyword evidence="3" id="KW-1185">Reference proteome</keyword>
<feature type="compositionally biased region" description="Low complexity" evidence="1">
    <location>
        <begin position="48"/>
        <end position="68"/>
    </location>
</feature>
<feature type="region of interest" description="Disordered" evidence="1">
    <location>
        <begin position="48"/>
        <end position="71"/>
    </location>
</feature>
<organism evidence="2 3">
    <name type="scientific">Pristionchus fissidentatus</name>
    <dbReference type="NCBI Taxonomy" id="1538716"/>
    <lineage>
        <taxon>Eukaryota</taxon>
        <taxon>Metazoa</taxon>
        <taxon>Ecdysozoa</taxon>
        <taxon>Nematoda</taxon>
        <taxon>Chromadorea</taxon>
        <taxon>Rhabditida</taxon>
        <taxon>Rhabditina</taxon>
        <taxon>Diplogasteromorpha</taxon>
        <taxon>Diplogasteroidea</taxon>
        <taxon>Neodiplogasteridae</taxon>
        <taxon>Pristionchus</taxon>
    </lineage>
</organism>
<name>A0AAV5X4E2_9BILA</name>
<sequence length="637" mass="72327">QRMFGYLIVSSKNEVLLASGDEIFKEYVHERLDKEVYFHRSSVESASYSSSSGVYTDSEPSSSSSFSPRTNLKSIGKQKSIVEELPAIGHLFMPLISTFRASAEQSDAYKSISMGRSHIRFHAMDRGALLISLASQESTDHRAFIDYLKVQLRIRFGPLQELMNSNLFSVEDSYREIEKLIESFHDGKPYRVNGTIDCRTTASHLPQLSRMSSVVKSICDQLQIFIGSNRCFLMRDREVVFTVNSSSSNKPVAKQLCVEDLNAVLDSVQPLAVGAPAEISQFWVRSTQSGLPFFVDVIRCKLSPQLDLLCLSESKSNALIRTIMLFMDALEQICNIDADVVGIMKKMDEDVDIVSRLLVEMVFDRAHPSVVNSSYLRNPVKTANYFRSLWQRLYQDLSKDFEQPIGNSRKPFLNIKSTLSMLSLSTFGSTFTVNKDKRTSIASSTNALVSYMQKQILNLLQEICADLKRNASKYKLNLFLSSMERIYRPRQAALLRREGNEESWNESNMEKYSPSQLRLDMEGYSITTEEHKIDFSYMPGEFSSMISPSSLPRHLNFSSTEVVTSEGKQFRIIQWRPQVKSPSKMSSLFRAPNQTFSPTVITAVFSSYVHRQLSLLQVQKLANTLEPLISNCARFYN</sequence>
<evidence type="ECO:0000313" key="3">
    <source>
        <dbReference type="Proteomes" id="UP001432322"/>
    </source>
</evidence>
<dbReference type="EMBL" id="BTSY01000007">
    <property type="protein sequence ID" value="GMT36954.1"/>
    <property type="molecule type" value="Genomic_DNA"/>
</dbReference>
<comment type="caution">
    <text evidence="2">The sequence shown here is derived from an EMBL/GenBank/DDBJ whole genome shotgun (WGS) entry which is preliminary data.</text>
</comment>
<reference evidence="2" key="1">
    <citation type="submission" date="2023-10" db="EMBL/GenBank/DDBJ databases">
        <title>Genome assembly of Pristionchus species.</title>
        <authorList>
            <person name="Yoshida K."/>
            <person name="Sommer R.J."/>
        </authorList>
    </citation>
    <scope>NUCLEOTIDE SEQUENCE</scope>
    <source>
        <strain evidence="2">RS5133</strain>
    </source>
</reference>
<evidence type="ECO:0000313" key="2">
    <source>
        <dbReference type="EMBL" id="GMT36954.1"/>
    </source>
</evidence>
<dbReference type="AlphaFoldDB" id="A0AAV5X4E2"/>
<protein>
    <submittedName>
        <fullName evidence="2">Uncharacterized protein</fullName>
    </submittedName>
</protein>
<accession>A0AAV5X4E2</accession>
<dbReference type="Proteomes" id="UP001432322">
    <property type="component" value="Unassembled WGS sequence"/>
</dbReference>
<feature type="non-terminal residue" evidence="2">
    <location>
        <position position="1"/>
    </location>
</feature>
<proteinExistence type="predicted"/>
<evidence type="ECO:0000256" key="1">
    <source>
        <dbReference type="SAM" id="MobiDB-lite"/>
    </source>
</evidence>
<gene>
    <name evidence="2" type="ORF">PFISCL1PPCAC_28251</name>
</gene>